<dbReference type="EMBL" id="MCFC01000066">
    <property type="protein sequence ID" value="ORY24569.1"/>
    <property type="molecule type" value="Genomic_DNA"/>
</dbReference>
<organism evidence="1 2">
    <name type="scientific">Naematelia encephala</name>
    <dbReference type="NCBI Taxonomy" id="71784"/>
    <lineage>
        <taxon>Eukaryota</taxon>
        <taxon>Fungi</taxon>
        <taxon>Dikarya</taxon>
        <taxon>Basidiomycota</taxon>
        <taxon>Agaricomycotina</taxon>
        <taxon>Tremellomycetes</taxon>
        <taxon>Tremellales</taxon>
        <taxon>Naemateliaceae</taxon>
        <taxon>Naematelia</taxon>
    </lineage>
</organism>
<name>A0A1Y2APR2_9TREE</name>
<comment type="caution">
    <text evidence="1">The sequence shown here is derived from an EMBL/GenBank/DDBJ whole genome shotgun (WGS) entry which is preliminary data.</text>
</comment>
<keyword evidence="2" id="KW-1185">Reference proteome</keyword>
<evidence type="ECO:0000313" key="1">
    <source>
        <dbReference type="EMBL" id="ORY24569.1"/>
    </source>
</evidence>
<reference evidence="1 2" key="1">
    <citation type="submission" date="2016-07" db="EMBL/GenBank/DDBJ databases">
        <title>Pervasive Adenine N6-methylation of Active Genes in Fungi.</title>
        <authorList>
            <consortium name="DOE Joint Genome Institute"/>
            <person name="Mondo S.J."/>
            <person name="Dannebaum R.O."/>
            <person name="Kuo R.C."/>
            <person name="Labutti K."/>
            <person name="Haridas S."/>
            <person name="Kuo A."/>
            <person name="Salamov A."/>
            <person name="Ahrendt S.R."/>
            <person name="Lipzen A."/>
            <person name="Sullivan W."/>
            <person name="Andreopoulos W.B."/>
            <person name="Clum A."/>
            <person name="Lindquist E."/>
            <person name="Daum C."/>
            <person name="Ramamoorthy G.K."/>
            <person name="Gryganskyi A."/>
            <person name="Culley D."/>
            <person name="Magnuson J.K."/>
            <person name="James T.Y."/>
            <person name="O'Malley M.A."/>
            <person name="Stajich J.E."/>
            <person name="Spatafora J.W."/>
            <person name="Visel A."/>
            <person name="Grigoriev I.V."/>
        </authorList>
    </citation>
    <scope>NUCLEOTIDE SEQUENCE [LARGE SCALE GENOMIC DNA]</scope>
    <source>
        <strain evidence="1 2">68-887.2</strain>
    </source>
</reference>
<dbReference type="InParanoid" id="A0A1Y2APR2"/>
<proteinExistence type="predicted"/>
<dbReference type="InterPro" id="IPR029069">
    <property type="entry name" value="HotDog_dom_sf"/>
</dbReference>
<dbReference type="GO" id="GO:0019171">
    <property type="term" value="F:(3R)-hydroxyacyl-[acyl-carrier-protein] dehydratase activity"/>
    <property type="evidence" value="ECO:0007669"/>
    <property type="project" value="TreeGrafter"/>
</dbReference>
<evidence type="ECO:0000313" key="2">
    <source>
        <dbReference type="Proteomes" id="UP000193986"/>
    </source>
</evidence>
<dbReference type="SUPFAM" id="SSF54637">
    <property type="entry name" value="Thioesterase/thiol ester dehydrase-isomerase"/>
    <property type="match status" value="1"/>
</dbReference>
<evidence type="ECO:0008006" key="3">
    <source>
        <dbReference type="Google" id="ProtNLM"/>
    </source>
</evidence>
<dbReference type="Proteomes" id="UP000193986">
    <property type="component" value="Unassembled WGS sequence"/>
</dbReference>
<sequence>MLYSSFSTPAKRLGLSACRVYSDSTRPPPSIQAWIRDLTSRKPILSTDVIDRARAAQLQRTLPTRQSVSAISVNQGDHLPKGHHLIYFQPETMQKDLAEDGSSPEFNAPKPFLRRMWAGGSIRWSDKPLTVGSTVTQSVTVPRAEFKAGMIFVHQQRDILAGAANKDDWAVREIRTHVFREDVKEKNEQVKLKAQRASEVLINNPSTFSFLPTPPLLFRYSALTFNGHRIHYDRDWTRLVEGHPDLVFHGPLTATLLIDLADKAGKSTHRALAHFDYRATSPMYTDRSINLISGWKDNSGDGETVLEMIAEQEGRVGMTATARFRPS</sequence>
<dbReference type="InterPro" id="IPR052741">
    <property type="entry name" value="Mitochondrial_HTD2"/>
</dbReference>
<dbReference type="AlphaFoldDB" id="A0A1Y2APR2"/>
<dbReference type="OrthoDB" id="3257538at2759"/>
<dbReference type="GO" id="GO:0005739">
    <property type="term" value="C:mitochondrion"/>
    <property type="evidence" value="ECO:0007669"/>
    <property type="project" value="TreeGrafter"/>
</dbReference>
<dbReference type="STRING" id="71784.A0A1Y2APR2"/>
<gene>
    <name evidence="1" type="ORF">BCR39DRAFT_546522</name>
</gene>
<accession>A0A1Y2APR2</accession>
<dbReference type="PANTHER" id="PTHR28152:SF1">
    <property type="entry name" value="HYDROXYACYL-THIOESTER DEHYDRATASE TYPE 2, MITOCHONDRIAL"/>
    <property type="match status" value="1"/>
</dbReference>
<protein>
    <recommendedName>
        <fullName evidence="3">N-terminal of MaoC-like dehydratase domain-containing protein</fullName>
    </recommendedName>
</protein>
<dbReference type="FunCoup" id="A0A1Y2APR2">
    <property type="interactions" value="131"/>
</dbReference>
<dbReference type="Gene3D" id="3.10.129.10">
    <property type="entry name" value="Hotdog Thioesterase"/>
    <property type="match status" value="1"/>
</dbReference>
<dbReference type="PANTHER" id="PTHR28152">
    <property type="entry name" value="HYDROXYACYL-THIOESTER DEHYDRATASE TYPE 2, MITOCHONDRIAL"/>
    <property type="match status" value="1"/>
</dbReference>